<dbReference type="InterPro" id="IPR002052">
    <property type="entry name" value="DNA_methylase_N6_adenine_CS"/>
</dbReference>
<dbReference type="Proteomes" id="UP000001628">
    <property type="component" value="Unassembled WGS sequence"/>
</dbReference>
<dbReference type="RefSeq" id="XP_010760720.1">
    <property type="nucleotide sequence ID" value="XM_010762418.1"/>
</dbReference>
<dbReference type="GO" id="GO:0003676">
    <property type="term" value="F:nucleic acid binding"/>
    <property type="evidence" value="ECO:0007669"/>
    <property type="project" value="InterPro"/>
</dbReference>
<dbReference type="GO" id="GO:0005634">
    <property type="term" value="C:nucleus"/>
    <property type="evidence" value="ECO:0007669"/>
    <property type="project" value="TreeGrafter"/>
</dbReference>
<dbReference type="PANTHER" id="PTHR12829">
    <property type="entry name" value="N6-ADENOSINE-METHYLTRANSFERASE"/>
    <property type="match status" value="1"/>
</dbReference>
<dbReference type="eggNOG" id="KOG2356">
    <property type="taxonomic scope" value="Eukaryota"/>
</dbReference>
<evidence type="ECO:0000256" key="1">
    <source>
        <dbReference type="PROSITE-ProRule" id="PRU00489"/>
    </source>
</evidence>
<dbReference type="KEGG" id="pbn:PADG_05390"/>
<reference evidence="3 4" key="1">
    <citation type="journal article" date="2011" name="PLoS Genet.">
        <title>Comparative genomic analysis of human fungal pathogens causing paracoccidioidomycosis.</title>
        <authorList>
            <person name="Desjardins C.A."/>
            <person name="Champion M.D."/>
            <person name="Holder J.W."/>
            <person name="Muszewska A."/>
            <person name="Goldberg J."/>
            <person name="Bailao A.M."/>
            <person name="Brigido M.M."/>
            <person name="Ferreira M.E."/>
            <person name="Garcia A.M."/>
            <person name="Grynberg M."/>
            <person name="Gujja S."/>
            <person name="Heiman D.I."/>
            <person name="Henn M.R."/>
            <person name="Kodira C.D."/>
            <person name="Leon-Narvaez H."/>
            <person name="Longo L.V."/>
            <person name="Ma L.J."/>
            <person name="Malavazi I."/>
            <person name="Matsuo A.L."/>
            <person name="Morais F.V."/>
            <person name="Pereira M."/>
            <person name="Rodriguez-Brito S."/>
            <person name="Sakthikumar S."/>
            <person name="Salem-Izacc S.M."/>
            <person name="Sykes S.M."/>
            <person name="Teixeira M.M."/>
            <person name="Vallejo M.C."/>
            <person name="Walter M.E."/>
            <person name="Yandava C."/>
            <person name="Young S."/>
            <person name="Zeng Q."/>
            <person name="Zucker J."/>
            <person name="Felipe M.S."/>
            <person name="Goldman G.H."/>
            <person name="Haas B.J."/>
            <person name="McEwen J.G."/>
            <person name="Nino-Vega G."/>
            <person name="Puccia R."/>
            <person name="San-Blas G."/>
            <person name="Soares C.M."/>
            <person name="Birren B.W."/>
            <person name="Cuomo C.A."/>
        </authorList>
    </citation>
    <scope>NUCLEOTIDE SEQUENCE [LARGE SCALE GENOMIC DNA]</scope>
    <source>
        <strain evidence="3 4">Pb18</strain>
    </source>
</reference>
<feature type="region of interest" description="Disordered" evidence="2">
    <location>
        <begin position="210"/>
        <end position="250"/>
    </location>
</feature>
<accession>C1GDQ4</accession>
<dbReference type="HOGENOM" id="CLU_027091_4_1_1"/>
<dbReference type="GO" id="GO:0008168">
    <property type="term" value="F:methyltransferase activity"/>
    <property type="evidence" value="ECO:0007669"/>
    <property type="project" value="InterPro"/>
</dbReference>
<organism evidence="3 4">
    <name type="scientific">Paracoccidioides brasiliensis (strain Pb18)</name>
    <dbReference type="NCBI Taxonomy" id="502780"/>
    <lineage>
        <taxon>Eukaryota</taxon>
        <taxon>Fungi</taxon>
        <taxon>Dikarya</taxon>
        <taxon>Ascomycota</taxon>
        <taxon>Pezizomycotina</taxon>
        <taxon>Eurotiomycetes</taxon>
        <taxon>Eurotiomycetidae</taxon>
        <taxon>Onygenales</taxon>
        <taxon>Ajellomycetaceae</taxon>
        <taxon>Paracoccidioides</taxon>
    </lineage>
</organism>
<feature type="region of interest" description="Disordered" evidence="2">
    <location>
        <begin position="285"/>
        <end position="356"/>
    </location>
</feature>
<feature type="compositionally biased region" description="Pro residues" evidence="2">
    <location>
        <begin position="233"/>
        <end position="242"/>
    </location>
</feature>
<dbReference type="OrthoDB" id="61116at2759"/>
<dbReference type="InterPro" id="IPR007757">
    <property type="entry name" value="MT-A70-like"/>
</dbReference>
<evidence type="ECO:0000313" key="4">
    <source>
        <dbReference type="Proteomes" id="UP000001628"/>
    </source>
</evidence>
<proteinExistence type="inferred from homology"/>
<comment type="similarity">
    <text evidence="1">Belongs to the MT-A70-like family.</text>
</comment>
<dbReference type="AlphaFoldDB" id="C1GDQ4"/>
<protein>
    <recommendedName>
        <fullName evidence="5">MT-A70-domain-containing protein</fullName>
    </recommendedName>
</protein>
<sequence length="663" mass="73918">MAGTTTAKQVPAIEVESIDRKHRQKAYIESIYRKHIQKAYTESIYREHIRVLVPSENQLLRPLDCPIRQLSRPNERAEERRPLGQVGRLRRVEGSWDGDRDRDVAGCWPLAPAGLTECGRLQLGGNFTLEARTHSLWSGSGLTITSRPFPGRSASRPMFRQMKAGRRTISFRNPHIREPFDDKRLFDVVRGLQRHGDGAVLQISSSRLQQQSLGKGEHPANDGGLVLLSCPPLQDPYPNPPEPKTEEARSRVLAQIPASQQQFHAAIVPVINNALQEIRENHHGAWCSPRCTRGPTQPTEREREKRREDARCTGIPSGEPSQDRKRKLPDATTPETGPDEPSFTIEHSELHSHRPSEPPLILAPGINKVESLGAIQGRIVQNPSSAQVVLSIKSAKQQCTPDGGSSLPDYISINVPPKSTFVHCHLAPDAESRPSPISPLSSDTKFDFILMDPPWPNRSVRRSSHYKEHADPLQPVIESILQTHLHPHQAIAAIWITNSLKSRSVALSSFKTSGLHPFEEWIWVKTTVDGRPAAPPDGLWRRPYEVLILAHREKLSGHEGNADEGANVYKIKRRVIVAVPDVHSRKPNLKALIEDICFSSPTTDSGQAGGPSQGRRVREYSALEVFARNLTAGWWACGNEVIRFNWKGWWNENGSKEAGCGSA</sequence>
<evidence type="ECO:0000256" key="2">
    <source>
        <dbReference type="SAM" id="MobiDB-lite"/>
    </source>
</evidence>
<dbReference type="Pfam" id="PF05063">
    <property type="entry name" value="MT-A70"/>
    <property type="match status" value="1"/>
</dbReference>
<dbReference type="PROSITE" id="PS00092">
    <property type="entry name" value="N6_MTASE"/>
    <property type="match status" value="1"/>
</dbReference>
<name>C1GDQ4_PARBD</name>
<dbReference type="STRING" id="502780.C1GDQ4"/>
<keyword evidence="4" id="KW-1185">Reference proteome</keyword>
<evidence type="ECO:0000313" key="3">
    <source>
        <dbReference type="EMBL" id="EEH49311.2"/>
    </source>
</evidence>
<dbReference type="PANTHER" id="PTHR12829:SF4">
    <property type="entry name" value="N(6)-ADENINE-SPECIFIC METHYLTRANSFERASE METTL4"/>
    <property type="match status" value="1"/>
</dbReference>
<dbReference type="PROSITE" id="PS51143">
    <property type="entry name" value="MT_A70"/>
    <property type="match status" value="1"/>
</dbReference>
<dbReference type="GeneID" id="22584328"/>
<dbReference type="VEuPathDB" id="FungiDB:PADG_05390"/>
<evidence type="ECO:0008006" key="5">
    <source>
        <dbReference type="Google" id="ProtNLM"/>
    </source>
</evidence>
<dbReference type="GO" id="GO:0032259">
    <property type="term" value="P:methylation"/>
    <property type="evidence" value="ECO:0007669"/>
    <property type="project" value="InterPro"/>
</dbReference>
<dbReference type="EMBL" id="KN275962">
    <property type="protein sequence ID" value="EEH49311.2"/>
    <property type="molecule type" value="Genomic_DNA"/>
</dbReference>
<feature type="compositionally biased region" description="Basic and acidic residues" evidence="2">
    <location>
        <begin position="299"/>
        <end position="311"/>
    </location>
</feature>
<gene>
    <name evidence="3" type="ORF">PADG_05390</name>
</gene>
<dbReference type="InParanoid" id="C1GDQ4"/>
<feature type="compositionally biased region" description="Basic and acidic residues" evidence="2">
    <location>
        <begin position="346"/>
        <end position="356"/>
    </location>
</feature>